<gene>
    <name evidence="2" type="primary">WBGene00272732</name>
</gene>
<dbReference type="SMART" id="SM00399">
    <property type="entry name" value="ZnF_C4"/>
    <property type="match status" value="1"/>
</dbReference>
<dbReference type="Proteomes" id="UP000005239">
    <property type="component" value="Unassembled WGS sequence"/>
</dbReference>
<sequence>MTKKELKCLICRAPTIHAHMGIEACRPCAVFYKRSIKLKYSLACNDGNNNCSKGDKIVACRKCRYERFKEIYERASSAGENCDEEMAGGSGDENTENKTPQPEKSPSQSEESPLVKSLGSTPQRCDDPEEFIEHTSYFDCEPSGSDTPLLDKMKRAYSTLCLVRKSGEISGLHHLMMHAQLRDGKMGLRPAKYTDMIPYSHIFMSGLMDFGKSSFTDFSEMEAERRHALAERNFQLIQALDGSYRGHHNFPNEDTVMTTYATYLNDEVLKTFFDDCPHEVDKEQAIKLSSANMHQTVMNAKKEMVKVNPTIDEFVALFGLALWNDYMGDFESDMTALIKKNREAILKELRTIYLRKGISEFAPRMGKLLFLLSNEERVRDLTNEHVEQYRMMNLFNEAYEEEK</sequence>
<accession>A0A2A6D2W2</accession>
<dbReference type="AlphaFoldDB" id="A0A2A6D2W2"/>
<feature type="region of interest" description="Disordered" evidence="1">
    <location>
        <begin position="80"/>
        <end position="125"/>
    </location>
</feature>
<protein>
    <submittedName>
        <fullName evidence="2">Nuclear receptor</fullName>
    </submittedName>
</protein>
<accession>A0A8R1YR45</accession>
<dbReference type="SUPFAM" id="SSF57716">
    <property type="entry name" value="Glucocorticoid receptor-like (DNA-binding domain)"/>
    <property type="match status" value="1"/>
</dbReference>
<keyword evidence="3" id="KW-1185">Reference proteome</keyword>
<dbReference type="InterPro" id="IPR035500">
    <property type="entry name" value="NHR-like_dom_sf"/>
</dbReference>
<reference evidence="2" key="2">
    <citation type="submission" date="2022-06" db="UniProtKB">
        <authorList>
            <consortium name="EnsemblMetazoa"/>
        </authorList>
    </citation>
    <scope>IDENTIFICATION</scope>
    <source>
        <strain evidence="2">PS312</strain>
    </source>
</reference>
<dbReference type="GO" id="GO:0043565">
    <property type="term" value="F:sequence-specific DNA binding"/>
    <property type="evidence" value="ECO:0007669"/>
    <property type="project" value="InterPro"/>
</dbReference>
<dbReference type="GO" id="GO:0003700">
    <property type="term" value="F:DNA-binding transcription factor activity"/>
    <property type="evidence" value="ECO:0000318"/>
    <property type="project" value="GO_Central"/>
</dbReference>
<dbReference type="PANTHER" id="PTHR46011">
    <property type="entry name" value="NUCLEAR HORMONE RECEPTOR FAMILY MEMBER NHR-86-RELATED"/>
    <property type="match status" value="1"/>
</dbReference>
<feature type="compositionally biased region" description="Low complexity" evidence="1">
    <location>
        <begin position="100"/>
        <end position="112"/>
    </location>
</feature>
<dbReference type="PROSITE" id="PS51030">
    <property type="entry name" value="NUCLEAR_REC_DBD_2"/>
    <property type="match status" value="1"/>
</dbReference>
<dbReference type="GO" id="GO:0005634">
    <property type="term" value="C:nucleus"/>
    <property type="evidence" value="ECO:0000318"/>
    <property type="project" value="GO_Central"/>
</dbReference>
<dbReference type="OrthoDB" id="5789759at2759"/>
<dbReference type="InterPro" id="IPR001628">
    <property type="entry name" value="Znf_hrmn_rcpt"/>
</dbReference>
<dbReference type="InterPro" id="IPR000536">
    <property type="entry name" value="Nucl_hrmn_rcpt_lig-bd"/>
</dbReference>
<dbReference type="Pfam" id="PF00105">
    <property type="entry name" value="zf-C4"/>
    <property type="match status" value="1"/>
</dbReference>
<dbReference type="GO" id="GO:0008270">
    <property type="term" value="F:zinc ion binding"/>
    <property type="evidence" value="ECO:0007669"/>
    <property type="project" value="InterPro"/>
</dbReference>
<dbReference type="PROSITE" id="PS51843">
    <property type="entry name" value="NR_LBD"/>
    <property type="match status" value="1"/>
</dbReference>
<name>A0A2A6D2W2_PRIPA</name>
<evidence type="ECO:0000256" key="1">
    <source>
        <dbReference type="SAM" id="MobiDB-lite"/>
    </source>
</evidence>
<evidence type="ECO:0000313" key="2">
    <source>
        <dbReference type="EnsemblMetazoa" id="PPA34363.1"/>
    </source>
</evidence>
<dbReference type="PANTHER" id="PTHR46011:SF6">
    <property type="entry name" value="HIGH ZINC ACTIVATED NUCLEAR RECEPTOR PROTEIN"/>
    <property type="match status" value="1"/>
</dbReference>
<dbReference type="Gene3D" id="3.30.50.10">
    <property type="entry name" value="Erythroid Transcription Factor GATA-1, subunit A"/>
    <property type="match status" value="1"/>
</dbReference>
<organism evidence="2 3">
    <name type="scientific">Pristionchus pacificus</name>
    <name type="common">Parasitic nematode worm</name>
    <dbReference type="NCBI Taxonomy" id="54126"/>
    <lineage>
        <taxon>Eukaryota</taxon>
        <taxon>Metazoa</taxon>
        <taxon>Ecdysozoa</taxon>
        <taxon>Nematoda</taxon>
        <taxon>Chromadorea</taxon>
        <taxon>Rhabditida</taxon>
        <taxon>Rhabditina</taxon>
        <taxon>Diplogasteromorpha</taxon>
        <taxon>Diplogasteroidea</taxon>
        <taxon>Neodiplogasteridae</taxon>
        <taxon>Pristionchus</taxon>
    </lineage>
</organism>
<dbReference type="Pfam" id="PF00104">
    <property type="entry name" value="Hormone_recep"/>
    <property type="match status" value="1"/>
</dbReference>
<dbReference type="EnsemblMetazoa" id="PPA34363.1">
    <property type="protein sequence ID" value="PPA34363.1"/>
    <property type="gene ID" value="WBGene00272732"/>
</dbReference>
<dbReference type="SUPFAM" id="SSF48508">
    <property type="entry name" value="Nuclear receptor ligand-binding domain"/>
    <property type="match status" value="1"/>
</dbReference>
<dbReference type="Gene3D" id="1.10.565.10">
    <property type="entry name" value="Retinoid X Receptor"/>
    <property type="match status" value="1"/>
</dbReference>
<dbReference type="InterPro" id="IPR013088">
    <property type="entry name" value="Znf_NHR/GATA"/>
</dbReference>
<proteinExistence type="predicted"/>
<evidence type="ECO:0000313" key="3">
    <source>
        <dbReference type="Proteomes" id="UP000005239"/>
    </source>
</evidence>
<reference evidence="3" key="1">
    <citation type="journal article" date="2008" name="Nat. Genet.">
        <title>The Pristionchus pacificus genome provides a unique perspective on nematode lifestyle and parasitism.</title>
        <authorList>
            <person name="Dieterich C."/>
            <person name="Clifton S.W."/>
            <person name="Schuster L.N."/>
            <person name="Chinwalla A."/>
            <person name="Delehaunty K."/>
            <person name="Dinkelacker I."/>
            <person name="Fulton L."/>
            <person name="Fulton R."/>
            <person name="Godfrey J."/>
            <person name="Minx P."/>
            <person name="Mitreva M."/>
            <person name="Roeseler W."/>
            <person name="Tian H."/>
            <person name="Witte H."/>
            <person name="Yang S.P."/>
            <person name="Wilson R.K."/>
            <person name="Sommer R.J."/>
        </authorList>
    </citation>
    <scope>NUCLEOTIDE SEQUENCE [LARGE SCALE GENOMIC DNA]</scope>
    <source>
        <strain evidence="3">PS312</strain>
    </source>
</reference>